<evidence type="ECO:0000259" key="3">
    <source>
        <dbReference type="Pfam" id="PF13976"/>
    </source>
</evidence>
<dbReference type="InterPro" id="IPR036397">
    <property type="entry name" value="RNaseH_sf"/>
</dbReference>
<keyword evidence="1" id="KW-0378">Hydrolase</keyword>
<keyword evidence="6" id="KW-1185">Reference proteome</keyword>
<feature type="compositionally biased region" description="Basic residues" evidence="2">
    <location>
        <begin position="209"/>
        <end position="224"/>
    </location>
</feature>
<feature type="domain" description="Retrovirus-related Pol polyprotein from transposon TNT 1-94-like beta-barrel" evidence="4">
    <location>
        <begin position="292"/>
        <end position="372"/>
    </location>
</feature>
<dbReference type="GO" id="GO:0008233">
    <property type="term" value="F:peptidase activity"/>
    <property type="evidence" value="ECO:0007669"/>
    <property type="project" value="UniProtKB-KW"/>
</dbReference>
<evidence type="ECO:0008006" key="7">
    <source>
        <dbReference type="Google" id="ProtNLM"/>
    </source>
</evidence>
<dbReference type="Proteomes" id="UP001454036">
    <property type="component" value="Unassembled WGS sequence"/>
</dbReference>
<dbReference type="Gene3D" id="3.30.420.10">
    <property type="entry name" value="Ribonuclease H-like superfamily/Ribonuclease H"/>
    <property type="match status" value="1"/>
</dbReference>
<dbReference type="AlphaFoldDB" id="A0AAV3P7D3"/>
<evidence type="ECO:0000313" key="6">
    <source>
        <dbReference type="Proteomes" id="UP001454036"/>
    </source>
</evidence>
<dbReference type="Pfam" id="PF14223">
    <property type="entry name" value="Retrotran_gag_2"/>
    <property type="match status" value="1"/>
</dbReference>
<dbReference type="InterPro" id="IPR036875">
    <property type="entry name" value="Znf_CCHC_sf"/>
</dbReference>
<comment type="caution">
    <text evidence="5">The sequence shown here is derived from an EMBL/GenBank/DDBJ whole genome shotgun (WGS) entry which is preliminary data.</text>
</comment>
<evidence type="ECO:0000256" key="1">
    <source>
        <dbReference type="ARBA" id="ARBA00022670"/>
    </source>
</evidence>
<dbReference type="GO" id="GO:0006508">
    <property type="term" value="P:proteolysis"/>
    <property type="evidence" value="ECO:0007669"/>
    <property type="project" value="UniProtKB-KW"/>
</dbReference>
<dbReference type="PANTHER" id="PTHR42648">
    <property type="entry name" value="TRANSPOSASE, PUTATIVE-RELATED"/>
    <property type="match status" value="1"/>
</dbReference>
<keyword evidence="1" id="KW-0645">Protease</keyword>
<feature type="region of interest" description="Disordered" evidence="2">
    <location>
        <begin position="209"/>
        <end position="228"/>
    </location>
</feature>
<dbReference type="Pfam" id="PF22936">
    <property type="entry name" value="Pol_BBD"/>
    <property type="match status" value="1"/>
</dbReference>
<feature type="domain" description="GAG-pre-integrase" evidence="3">
    <location>
        <begin position="406"/>
        <end position="461"/>
    </location>
</feature>
<dbReference type="SUPFAM" id="SSF57756">
    <property type="entry name" value="Retrovirus zinc finger-like domains"/>
    <property type="match status" value="1"/>
</dbReference>
<evidence type="ECO:0000256" key="2">
    <source>
        <dbReference type="SAM" id="MobiDB-lite"/>
    </source>
</evidence>
<sequence length="578" mass="65182">MGGDKPKMVMLMANNYAIWKTKMLDRLYVKMLARPIEELGIRPPDANVREWSELDRRCLGYIRDYIDIGVIHHVENTTTAFGCWTKLQGLYERKTSGHKVSLVRQLGKLRYVDGTSLTEHLNQLEHIFNQLTAMGVDFNDEVQALWILGSLPDSWETLSVSLSASAPDGTISKEMVSNTILNEELRRGGGLDNGHGGSNNDMLVYEHKKGKKKHTKVHPGKSKSSKKEDQCHYCNKLGHSKSECYSFKKDVANRSVKNKKNENNNVAIVNPSGDLIVVGSSDVCYASSGDDWVIDSGASFHVTPHKSFFMTYKQGDLGEARMGNNGVSEIKEICDICLKSDRGSEIILKDVRHIPDFRLNLISSGKLDDQGFFNFFGEGKWKLIRDSKLIVQGVKEGTLYRSRLVALNNAVHVVEPKIDLWHNRLGHMSGKGLKILSKRDLIPRFEDTHVSSCTHCLMGKQHRVSFNKSAQRKGKVLELIYSDVCGFMETRTLGGCSYFVTFIDDHSRKLWAYPLKTKDQVINVFKQLHVLVERELASISSVFGPTMEGNTLELLIFIARSMVFDMSKVCPRLLNTMV</sequence>
<dbReference type="GO" id="GO:0003676">
    <property type="term" value="F:nucleic acid binding"/>
    <property type="evidence" value="ECO:0007669"/>
    <property type="project" value="InterPro"/>
</dbReference>
<organism evidence="5 6">
    <name type="scientific">Lithospermum erythrorhizon</name>
    <name type="common">Purple gromwell</name>
    <name type="synonym">Lithospermum officinale var. erythrorhizon</name>
    <dbReference type="NCBI Taxonomy" id="34254"/>
    <lineage>
        <taxon>Eukaryota</taxon>
        <taxon>Viridiplantae</taxon>
        <taxon>Streptophyta</taxon>
        <taxon>Embryophyta</taxon>
        <taxon>Tracheophyta</taxon>
        <taxon>Spermatophyta</taxon>
        <taxon>Magnoliopsida</taxon>
        <taxon>eudicotyledons</taxon>
        <taxon>Gunneridae</taxon>
        <taxon>Pentapetalae</taxon>
        <taxon>asterids</taxon>
        <taxon>lamiids</taxon>
        <taxon>Boraginales</taxon>
        <taxon>Boraginaceae</taxon>
        <taxon>Boraginoideae</taxon>
        <taxon>Lithospermeae</taxon>
        <taxon>Lithospermum</taxon>
    </lineage>
</organism>
<proteinExistence type="predicted"/>
<protein>
    <recommendedName>
        <fullName evidence="7">Retrovirus-related Pol polyprotein from transposon TNT 1-94</fullName>
    </recommendedName>
</protein>
<gene>
    <name evidence="5" type="ORF">LIER_06020</name>
</gene>
<evidence type="ECO:0000259" key="4">
    <source>
        <dbReference type="Pfam" id="PF22936"/>
    </source>
</evidence>
<dbReference type="InterPro" id="IPR012337">
    <property type="entry name" value="RNaseH-like_sf"/>
</dbReference>
<name>A0AAV3P7D3_LITER</name>
<dbReference type="EMBL" id="BAABME010000855">
    <property type="protein sequence ID" value="GAA0145953.1"/>
    <property type="molecule type" value="Genomic_DNA"/>
</dbReference>
<accession>A0AAV3P7D3</accession>
<reference evidence="5 6" key="1">
    <citation type="submission" date="2024-01" db="EMBL/GenBank/DDBJ databases">
        <title>The complete chloroplast genome sequence of Lithospermum erythrorhizon: insights into the phylogenetic relationship among Boraginaceae species and the maternal lineages of purple gromwells.</title>
        <authorList>
            <person name="Okada T."/>
            <person name="Watanabe K."/>
        </authorList>
    </citation>
    <scope>NUCLEOTIDE SEQUENCE [LARGE SCALE GENOMIC DNA]</scope>
</reference>
<dbReference type="InterPro" id="IPR025724">
    <property type="entry name" value="GAG-pre-integrase_dom"/>
</dbReference>
<dbReference type="PANTHER" id="PTHR42648:SF28">
    <property type="entry name" value="TRANSPOSON-ENCODED PROTEIN WITH RIBONUCLEASE H-LIKE AND RETROVIRUS ZINC FINGER-LIKE DOMAINS"/>
    <property type="match status" value="1"/>
</dbReference>
<dbReference type="Pfam" id="PF13976">
    <property type="entry name" value="gag_pre-integrs"/>
    <property type="match status" value="1"/>
</dbReference>
<dbReference type="InterPro" id="IPR039537">
    <property type="entry name" value="Retrotran_Ty1/copia-like"/>
</dbReference>
<dbReference type="SUPFAM" id="SSF53098">
    <property type="entry name" value="Ribonuclease H-like"/>
    <property type="match status" value="1"/>
</dbReference>
<dbReference type="InterPro" id="IPR054722">
    <property type="entry name" value="PolX-like_BBD"/>
</dbReference>
<dbReference type="GO" id="GO:0008270">
    <property type="term" value="F:zinc ion binding"/>
    <property type="evidence" value="ECO:0007669"/>
    <property type="project" value="InterPro"/>
</dbReference>
<evidence type="ECO:0000313" key="5">
    <source>
        <dbReference type="EMBL" id="GAA0145953.1"/>
    </source>
</evidence>